<gene>
    <name evidence="2" type="ORF">LACBIDRAFT_332461</name>
</gene>
<name>B0DST2_LACBS</name>
<sequence>MSDSTVALGHVTLPGLCRVVGAKSLVNTSLKSLEKPLCQGFVESPSTSLEQDTTMVDAPDLEDSPNGGKRKREEEELNLSNDKGSKRLQPSYTKHSKFWLLDGNILLQIETTRYKVQRSRLASQSTWFEKLFEQHSGKEAAEGDEDKENINDVLLTVECVDGLDLFHLNSTGVARDDFDALLTAMDDGICYYHDTPHFPVIASIFRVADRLQFKKYLEFAERVITEQFSDDVGDITVAEIPFAAEAVVLGRNWNIPKVLKRAFYELARMEHSLEEPAPEDEKESNDEDDPDEALEKLHPGDLVRLLKVSKYLGTAWHDTVFALTARCTQKPARCEHRSRLLLELRASVLPKYEFDPICGIQELMKIDLKLKNYCESCVIAMKQMLETKQDDIWADLDAWIGLNVECDEE</sequence>
<dbReference type="EMBL" id="DS547131">
    <property type="protein sequence ID" value="EDR02370.1"/>
    <property type="molecule type" value="Genomic_DNA"/>
</dbReference>
<feature type="compositionally biased region" description="Acidic residues" evidence="1">
    <location>
        <begin position="276"/>
        <end position="292"/>
    </location>
</feature>
<evidence type="ECO:0000256" key="1">
    <source>
        <dbReference type="SAM" id="MobiDB-lite"/>
    </source>
</evidence>
<feature type="compositionally biased region" description="Polar residues" evidence="1">
    <location>
        <begin position="78"/>
        <end position="89"/>
    </location>
</feature>
<evidence type="ECO:0000313" key="2">
    <source>
        <dbReference type="EMBL" id="EDR02370.1"/>
    </source>
</evidence>
<dbReference type="InterPro" id="IPR011333">
    <property type="entry name" value="SKP1/BTB/POZ_sf"/>
</dbReference>
<dbReference type="OrthoDB" id="2746456at2759"/>
<feature type="compositionally biased region" description="Polar residues" evidence="1">
    <location>
        <begin position="44"/>
        <end position="54"/>
    </location>
</feature>
<organism evidence="3">
    <name type="scientific">Laccaria bicolor (strain S238N-H82 / ATCC MYA-4686)</name>
    <name type="common">Bicoloured deceiver</name>
    <name type="synonym">Laccaria laccata var. bicolor</name>
    <dbReference type="NCBI Taxonomy" id="486041"/>
    <lineage>
        <taxon>Eukaryota</taxon>
        <taxon>Fungi</taxon>
        <taxon>Dikarya</taxon>
        <taxon>Basidiomycota</taxon>
        <taxon>Agaricomycotina</taxon>
        <taxon>Agaricomycetes</taxon>
        <taxon>Agaricomycetidae</taxon>
        <taxon>Agaricales</taxon>
        <taxon>Agaricineae</taxon>
        <taxon>Hydnangiaceae</taxon>
        <taxon>Laccaria</taxon>
    </lineage>
</organism>
<reference evidence="2 3" key="1">
    <citation type="journal article" date="2008" name="Nature">
        <title>The genome of Laccaria bicolor provides insights into mycorrhizal symbiosis.</title>
        <authorList>
            <person name="Martin F."/>
            <person name="Aerts A."/>
            <person name="Ahren D."/>
            <person name="Brun A."/>
            <person name="Danchin E.G.J."/>
            <person name="Duchaussoy F."/>
            <person name="Gibon J."/>
            <person name="Kohler A."/>
            <person name="Lindquist E."/>
            <person name="Pereda V."/>
            <person name="Salamov A."/>
            <person name="Shapiro H.J."/>
            <person name="Wuyts J."/>
            <person name="Blaudez D."/>
            <person name="Buee M."/>
            <person name="Brokstein P."/>
            <person name="Canbaeck B."/>
            <person name="Cohen D."/>
            <person name="Courty P.E."/>
            <person name="Coutinho P.M."/>
            <person name="Delaruelle C."/>
            <person name="Detter J.C."/>
            <person name="Deveau A."/>
            <person name="DiFazio S."/>
            <person name="Duplessis S."/>
            <person name="Fraissinet-Tachet L."/>
            <person name="Lucic E."/>
            <person name="Frey-Klett P."/>
            <person name="Fourrey C."/>
            <person name="Feussner I."/>
            <person name="Gay G."/>
            <person name="Grimwood J."/>
            <person name="Hoegger P.J."/>
            <person name="Jain P."/>
            <person name="Kilaru S."/>
            <person name="Labbe J."/>
            <person name="Lin Y.C."/>
            <person name="Legue V."/>
            <person name="Le Tacon F."/>
            <person name="Marmeisse R."/>
            <person name="Melayah D."/>
            <person name="Montanini B."/>
            <person name="Muratet M."/>
            <person name="Nehls U."/>
            <person name="Niculita-Hirzel H."/>
            <person name="Oudot-Le Secq M.P."/>
            <person name="Peter M."/>
            <person name="Quesneville H."/>
            <person name="Rajashekar B."/>
            <person name="Reich M."/>
            <person name="Rouhier N."/>
            <person name="Schmutz J."/>
            <person name="Yin T."/>
            <person name="Chalot M."/>
            <person name="Henrissat B."/>
            <person name="Kuees U."/>
            <person name="Lucas S."/>
            <person name="Van de Peer Y."/>
            <person name="Podila G.K."/>
            <person name="Polle A."/>
            <person name="Pukkila P.J."/>
            <person name="Richardson P.M."/>
            <person name="Rouze P."/>
            <person name="Sanders I.R."/>
            <person name="Stajich J.E."/>
            <person name="Tunlid A."/>
            <person name="Tuskan G."/>
            <person name="Grigoriev I.V."/>
        </authorList>
    </citation>
    <scope>NUCLEOTIDE SEQUENCE [LARGE SCALE GENOMIC DNA]</scope>
    <source>
        <strain evidence="3">S238N-H82 / ATCC MYA-4686</strain>
    </source>
</reference>
<dbReference type="STRING" id="486041.B0DST2"/>
<dbReference type="AlphaFoldDB" id="B0DST2"/>
<dbReference type="KEGG" id="lbc:LACBIDRAFT_332461"/>
<keyword evidence="3" id="KW-1185">Reference proteome</keyword>
<feature type="region of interest" description="Disordered" evidence="1">
    <location>
        <begin position="273"/>
        <end position="294"/>
    </location>
</feature>
<dbReference type="Gene3D" id="3.30.710.10">
    <property type="entry name" value="Potassium Channel Kv1.1, Chain A"/>
    <property type="match status" value="1"/>
</dbReference>
<dbReference type="InParanoid" id="B0DST2"/>
<dbReference type="HOGENOM" id="CLU_048296_0_0_1"/>
<feature type="region of interest" description="Disordered" evidence="1">
    <location>
        <begin position="44"/>
        <end position="89"/>
    </location>
</feature>
<dbReference type="Proteomes" id="UP000001194">
    <property type="component" value="Unassembled WGS sequence"/>
</dbReference>
<proteinExistence type="predicted"/>
<evidence type="ECO:0000313" key="3">
    <source>
        <dbReference type="Proteomes" id="UP000001194"/>
    </source>
</evidence>
<accession>B0DST2</accession>
<dbReference type="GeneID" id="6082674"/>
<dbReference type="RefSeq" id="XP_001887047.1">
    <property type="nucleotide sequence ID" value="XM_001887012.1"/>
</dbReference>
<protein>
    <submittedName>
        <fullName evidence="2">Predicted protein</fullName>
    </submittedName>
</protein>